<keyword evidence="2" id="KW-0442">Lipid degradation</keyword>
<dbReference type="RefSeq" id="WP_167220464.1">
    <property type="nucleotide sequence ID" value="NZ_JAAQPH010000001.1"/>
</dbReference>
<feature type="short sequence motif" description="DGA/G" evidence="2">
    <location>
        <begin position="271"/>
        <end position="273"/>
    </location>
</feature>
<organism evidence="5 6">
    <name type="scientific">Pelagibius litoralis</name>
    <dbReference type="NCBI Taxonomy" id="374515"/>
    <lineage>
        <taxon>Bacteria</taxon>
        <taxon>Pseudomonadati</taxon>
        <taxon>Pseudomonadota</taxon>
        <taxon>Alphaproteobacteria</taxon>
        <taxon>Rhodospirillales</taxon>
        <taxon>Rhodovibrionaceae</taxon>
        <taxon>Pelagibius</taxon>
    </lineage>
</organism>
<dbReference type="Proteomes" id="UP000761264">
    <property type="component" value="Unassembled WGS sequence"/>
</dbReference>
<keyword evidence="3" id="KW-0812">Transmembrane</keyword>
<evidence type="ECO:0000256" key="1">
    <source>
        <dbReference type="ARBA" id="ARBA00023098"/>
    </source>
</evidence>
<dbReference type="InterPro" id="IPR002641">
    <property type="entry name" value="PNPLA_dom"/>
</dbReference>
<keyword evidence="3" id="KW-0472">Membrane</keyword>
<evidence type="ECO:0000259" key="4">
    <source>
        <dbReference type="PROSITE" id="PS51635"/>
    </source>
</evidence>
<keyword evidence="1 2" id="KW-0443">Lipid metabolism</keyword>
<keyword evidence="3" id="KW-1133">Transmembrane helix</keyword>
<protein>
    <submittedName>
        <fullName evidence="5">Patatin</fullName>
    </submittedName>
</protein>
<name>A0A967C6E0_9PROT</name>
<feature type="active site" description="Nucleophile" evidence="2">
    <location>
        <position position="62"/>
    </location>
</feature>
<comment type="caution">
    <text evidence="2">Lacks conserved residue(s) required for the propagation of feature annotation.</text>
</comment>
<dbReference type="InterPro" id="IPR016035">
    <property type="entry name" value="Acyl_Trfase/lysoPLipase"/>
</dbReference>
<dbReference type="GO" id="GO:0016787">
    <property type="term" value="F:hydrolase activity"/>
    <property type="evidence" value="ECO:0007669"/>
    <property type="project" value="UniProtKB-UniRule"/>
</dbReference>
<evidence type="ECO:0000256" key="2">
    <source>
        <dbReference type="PROSITE-ProRule" id="PRU01161"/>
    </source>
</evidence>
<feature type="active site" description="Proton acceptor" evidence="2">
    <location>
        <position position="271"/>
    </location>
</feature>
<dbReference type="SUPFAM" id="SSF52151">
    <property type="entry name" value="FabD/lysophospholipase-like"/>
    <property type="match status" value="1"/>
</dbReference>
<dbReference type="PROSITE" id="PS51635">
    <property type="entry name" value="PNPLA"/>
    <property type="match status" value="1"/>
</dbReference>
<reference evidence="5" key="1">
    <citation type="submission" date="2020-03" db="EMBL/GenBank/DDBJ databases">
        <title>Genome of Pelagibius litoralis DSM 21314T.</title>
        <authorList>
            <person name="Wang G."/>
        </authorList>
    </citation>
    <scope>NUCLEOTIDE SEQUENCE</scope>
    <source>
        <strain evidence="5">DSM 21314</strain>
    </source>
</reference>
<evidence type="ECO:0000256" key="3">
    <source>
        <dbReference type="SAM" id="Phobius"/>
    </source>
</evidence>
<feature type="transmembrane region" description="Helical" evidence="3">
    <location>
        <begin position="12"/>
        <end position="34"/>
    </location>
</feature>
<dbReference type="GO" id="GO:0016042">
    <property type="term" value="P:lipid catabolic process"/>
    <property type="evidence" value="ECO:0007669"/>
    <property type="project" value="UniProtKB-UniRule"/>
</dbReference>
<gene>
    <name evidence="5" type="ORF">HBA54_01070</name>
</gene>
<keyword evidence="6" id="KW-1185">Reference proteome</keyword>
<feature type="short sequence motif" description="GXSXG" evidence="2">
    <location>
        <begin position="60"/>
        <end position="64"/>
    </location>
</feature>
<feature type="domain" description="PNPLA" evidence="4">
    <location>
        <begin position="11"/>
        <end position="284"/>
    </location>
</feature>
<dbReference type="AlphaFoldDB" id="A0A967C6E0"/>
<evidence type="ECO:0000313" key="5">
    <source>
        <dbReference type="EMBL" id="NIA67177.1"/>
    </source>
</evidence>
<keyword evidence="2" id="KW-0378">Hydrolase</keyword>
<accession>A0A967C6E0</accession>
<comment type="caution">
    <text evidence="5">The sequence shown here is derived from an EMBL/GenBank/DDBJ whole genome shotgun (WGS) entry which is preliminary data.</text>
</comment>
<proteinExistence type="predicted"/>
<evidence type="ECO:0000313" key="6">
    <source>
        <dbReference type="Proteomes" id="UP000761264"/>
    </source>
</evidence>
<sequence>MTDQAEFELGLVMAGAISAGAYTAGVMDFMIEALDSYYAARERADWSGPRHRVKIPVLAGASAGGMTSAISAVHFMHDLAHQRPGHDTASPKSNQLYNSWVREIDIKKLLGTSDVEKRRALVSALDSTALWDIASSALVVDGERRKRPWVGDPLALFLTVANLRGVPYGFQLFGAGSSDTYGMTNHMDDMRFAVTWDADTPPGFLPLSPADCPGGNWPTLARAALATGAFPIGLAPQILTRKGGDYFNRHDMRDPAFGNPSPDTYDFLCVDGGLMNNEPLELARRHLSGGGRVRNPREGEAAQRAVIMIDPFPNKLEFDPEADNDDRLRTILPKMFGALVDQARFKPEELELAEQSDVYSRFMISPSRRDADGRQAEYAIASATLGGFGGFFEESFRRHDYLLGRKNCRSFLRRYLVLPEINPLFAEMTADQRKAWYVREHNGEKRMVRDSNGNLHPALPIIPLTEDLAASEEIPASEAPKPERVDMDRIRDQVRRRIKALGEIAIDEELRPVLNGVLRFAGKMVLRWSLEKKLTEKVMTKIAAGLAPLRDPARRAEDDGP</sequence>
<dbReference type="EMBL" id="JAAQPH010000001">
    <property type="protein sequence ID" value="NIA67177.1"/>
    <property type="molecule type" value="Genomic_DNA"/>
</dbReference>